<dbReference type="Pfam" id="PF07715">
    <property type="entry name" value="Plug"/>
    <property type="match status" value="1"/>
</dbReference>
<feature type="signal peptide" evidence="9">
    <location>
        <begin position="1"/>
        <end position="23"/>
    </location>
</feature>
<dbReference type="Gene3D" id="2.170.130.10">
    <property type="entry name" value="TonB-dependent receptor, plug domain"/>
    <property type="match status" value="1"/>
</dbReference>
<dbReference type="GO" id="GO:0015344">
    <property type="term" value="F:siderophore uptake transmembrane transporter activity"/>
    <property type="evidence" value="ECO:0007669"/>
    <property type="project" value="TreeGrafter"/>
</dbReference>
<evidence type="ECO:0000256" key="3">
    <source>
        <dbReference type="ARBA" id="ARBA00022452"/>
    </source>
</evidence>
<sequence>MNQLYRCMCLFVSYLLCTQLALAQEKFTISGYVKDSKNGENLIGVAVFVKGTSNGTVTNEYGFYSLTLPSGTYSIGISYVGYQSFYKDITLNANVKQDVELTEEGVQLNEIVVTADRPDANVRDVSMSVNKLDIKTIQKIPAFLGEVDVIRSIQLLPGVSTIGEGATGFNVRGGSIDQNLVLIDEAPVYNSAHLFGFFSVFNPDIVKDVKLIKGGIPAQYGGRLSSILDVRTKEGNNKKFSGQGGVGVIFSRLSLEAPLVKDKASFVIGARRSYIDVLAKPFLNEDLKGSQFYFYDLTSKVNYIIDPKNTVYLSGYFGRDVFGSPDFKFKWGSTTASARWNHLFNDKLFMNLTGFYSNYDYFLGFQDNVEKSQFDWSSNIINYSIKPDFTYYINTKNTLRFGAQSIFYNFRPGKAIITSGDSTSNLSLNNKYALESGIYIDNEQKIGDKLTIQYGLRYSIFQYMGSGNAYYYNTPANGTRRQPSDIKPFNSGEVIASYGNLEPRFSANYSINDRSSVKASYNRTAQYIHLVSNTAASTPLDVWTPSTNNIKPQLADQVALGYFRNFQENTYEASVEVYYKDLQNQLDYVDNADLLLNYNLEGDLLQGIGRAYGMELSLRKATGRLTGFISYTLARTERRLVETSINHGKWFPNRFDRLHNLSVTADYMLTPLWSVAANFVYQSGTPITFYTNRAEFGQLPTVPLLPNGDRNNSRNPAYHRLDLSATKKNRKKEGKKWESYWVFSVYNAYGRRNPFSIYFQNNPDYKYAETNNGVPKTQAIRYSIIGSFVPAVSYNFKF</sequence>
<evidence type="ECO:0000256" key="6">
    <source>
        <dbReference type="ARBA" id="ARBA00023136"/>
    </source>
</evidence>
<dbReference type="Pfam" id="PF25183">
    <property type="entry name" value="OMP_b-brl_4"/>
    <property type="match status" value="1"/>
</dbReference>
<dbReference type="InterPro" id="IPR039426">
    <property type="entry name" value="TonB-dep_rcpt-like"/>
</dbReference>
<evidence type="ECO:0000256" key="4">
    <source>
        <dbReference type="ARBA" id="ARBA00022692"/>
    </source>
</evidence>
<dbReference type="PROSITE" id="PS52016">
    <property type="entry name" value="TONB_DEPENDENT_REC_3"/>
    <property type="match status" value="1"/>
</dbReference>
<dbReference type="InterPro" id="IPR037066">
    <property type="entry name" value="Plug_dom_sf"/>
</dbReference>
<evidence type="ECO:0000256" key="9">
    <source>
        <dbReference type="SAM" id="SignalP"/>
    </source>
</evidence>
<accession>A0AAE3QNU4</accession>
<evidence type="ECO:0000259" key="11">
    <source>
        <dbReference type="Pfam" id="PF25183"/>
    </source>
</evidence>
<name>A0AAE3QNU4_9BACT</name>
<evidence type="ECO:0000256" key="1">
    <source>
        <dbReference type="ARBA" id="ARBA00004571"/>
    </source>
</evidence>
<dbReference type="Pfam" id="PF13715">
    <property type="entry name" value="CarbopepD_reg_2"/>
    <property type="match status" value="1"/>
</dbReference>
<dbReference type="InterPro" id="IPR012910">
    <property type="entry name" value="Plug_dom"/>
</dbReference>
<comment type="similarity">
    <text evidence="8">Belongs to the TonB-dependent receptor family.</text>
</comment>
<evidence type="ECO:0000259" key="10">
    <source>
        <dbReference type="Pfam" id="PF07715"/>
    </source>
</evidence>
<dbReference type="InterPro" id="IPR008969">
    <property type="entry name" value="CarboxyPept-like_regulatory"/>
</dbReference>
<feature type="domain" description="TonB-dependent transporter Oar-like beta-barrel" evidence="11">
    <location>
        <begin position="418"/>
        <end position="604"/>
    </location>
</feature>
<dbReference type="EMBL" id="JASJOS010000003">
    <property type="protein sequence ID" value="MDJ1480475.1"/>
    <property type="molecule type" value="Genomic_DNA"/>
</dbReference>
<dbReference type="SUPFAM" id="SSF49464">
    <property type="entry name" value="Carboxypeptidase regulatory domain-like"/>
    <property type="match status" value="1"/>
</dbReference>
<evidence type="ECO:0000256" key="5">
    <source>
        <dbReference type="ARBA" id="ARBA00022729"/>
    </source>
</evidence>
<dbReference type="GO" id="GO:0009279">
    <property type="term" value="C:cell outer membrane"/>
    <property type="evidence" value="ECO:0007669"/>
    <property type="project" value="UniProtKB-SubCell"/>
</dbReference>
<organism evidence="12 13">
    <name type="scientific">Xanthocytophaga flava</name>
    <dbReference type="NCBI Taxonomy" id="3048013"/>
    <lineage>
        <taxon>Bacteria</taxon>
        <taxon>Pseudomonadati</taxon>
        <taxon>Bacteroidota</taxon>
        <taxon>Cytophagia</taxon>
        <taxon>Cytophagales</taxon>
        <taxon>Rhodocytophagaceae</taxon>
        <taxon>Xanthocytophaga</taxon>
    </lineage>
</organism>
<keyword evidence="3 8" id="KW-1134">Transmembrane beta strand</keyword>
<dbReference type="Gene3D" id="2.60.40.1120">
    <property type="entry name" value="Carboxypeptidase-like, regulatory domain"/>
    <property type="match status" value="1"/>
</dbReference>
<protein>
    <submittedName>
        <fullName evidence="12">TonB-dependent receptor</fullName>
    </submittedName>
</protein>
<keyword evidence="7 8" id="KW-0998">Cell outer membrane</keyword>
<dbReference type="Gene3D" id="2.40.170.20">
    <property type="entry name" value="TonB-dependent receptor, beta-barrel domain"/>
    <property type="match status" value="1"/>
</dbReference>
<gene>
    <name evidence="12" type="ORF">QNI16_08265</name>
</gene>
<dbReference type="InterPro" id="IPR057601">
    <property type="entry name" value="Oar-like_b-barrel"/>
</dbReference>
<dbReference type="GO" id="GO:0044718">
    <property type="term" value="P:siderophore transmembrane transport"/>
    <property type="evidence" value="ECO:0007669"/>
    <property type="project" value="TreeGrafter"/>
</dbReference>
<feature type="chain" id="PRO_5042140830" evidence="9">
    <location>
        <begin position="24"/>
        <end position="798"/>
    </location>
</feature>
<reference evidence="12" key="1">
    <citation type="submission" date="2023-05" db="EMBL/GenBank/DDBJ databases">
        <authorList>
            <person name="Zhang X."/>
        </authorList>
    </citation>
    <scope>NUCLEOTIDE SEQUENCE</scope>
    <source>
        <strain evidence="12">YF14B1</strain>
    </source>
</reference>
<dbReference type="SUPFAM" id="SSF56935">
    <property type="entry name" value="Porins"/>
    <property type="match status" value="1"/>
</dbReference>
<keyword evidence="12" id="KW-0675">Receptor</keyword>
<dbReference type="PANTHER" id="PTHR30069:SF29">
    <property type="entry name" value="HEMOGLOBIN AND HEMOGLOBIN-HAPTOGLOBIN-BINDING PROTEIN 1-RELATED"/>
    <property type="match status" value="1"/>
</dbReference>
<comment type="subcellular location">
    <subcellularLocation>
        <location evidence="1 8">Cell outer membrane</location>
        <topology evidence="1 8">Multi-pass membrane protein</topology>
    </subcellularLocation>
</comment>
<evidence type="ECO:0000256" key="7">
    <source>
        <dbReference type="ARBA" id="ARBA00023237"/>
    </source>
</evidence>
<keyword evidence="6 8" id="KW-0472">Membrane</keyword>
<evidence type="ECO:0000256" key="8">
    <source>
        <dbReference type="PROSITE-ProRule" id="PRU01360"/>
    </source>
</evidence>
<feature type="domain" description="TonB-dependent receptor plug" evidence="10">
    <location>
        <begin position="122"/>
        <end position="223"/>
    </location>
</feature>
<evidence type="ECO:0000313" key="12">
    <source>
        <dbReference type="EMBL" id="MDJ1480475.1"/>
    </source>
</evidence>
<dbReference type="InterPro" id="IPR036942">
    <property type="entry name" value="Beta-barrel_TonB_sf"/>
</dbReference>
<evidence type="ECO:0000256" key="2">
    <source>
        <dbReference type="ARBA" id="ARBA00022448"/>
    </source>
</evidence>
<keyword evidence="2 8" id="KW-0813">Transport</keyword>
<keyword evidence="4 8" id="KW-0812">Transmembrane</keyword>
<comment type="caution">
    <text evidence="12">The sequence shown here is derived from an EMBL/GenBank/DDBJ whole genome shotgun (WGS) entry which is preliminary data.</text>
</comment>
<dbReference type="RefSeq" id="WP_313977182.1">
    <property type="nucleotide sequence ID" value="NZ_JASJOS010000003.1"/>
</dbReference>
<dbReference type="AlphaFoldDB" id="A0AAE3QNU4"/>
<evidence type="ECO:0000313" key="13">
    <source>
        <dbReference type="Proteomes" id="UP001241110"/>
    </source>
</evidence>
<keyword evidence="5 9" id="KW-0732">Signal</keyword>
<dbReference type="Proteomes" id="UP001241110">
    <property type="component" value="Unassembled WGS sequence"/>
</dbReference>
<dbReference type="PANTHER" id="PTHR30069">
    <property type="entry name" value="TONB-DEPENDENT OUTER MEMBRANE RECEPTOR"/>
    <property type="match status" value="1"/>
</dbReference>
<proteinExistence type="inferred from homology"/>